<dbReference type="Gene3D" id="2.40.160.130">
    <property type="entry name" value="Capsule assembly protein Wzi"/>
    <property type="match status" value="1"/>
</dbReference>
<gene>
    <name evidence="1" type="ORF">ACHKAR_10555</name>
</gene>
<protein>
    <recommendedName>
        <fullName evidence="3">Capsule assembly Wzi family protein</fullName>
    </recommendedName>
</protein>
<dbReference type="InterPro" id="IPR038636">
    <property type="entry name" value="Wzi_sf"/>
</dbReference>
<comment type="caution">
    <text evidence="1">The sequence shown here is derived from an EMBL/GenBank/DDBJ whole genome shotgun (WGS) entry which is preliminary data.</text>
</comment>
<dbReference type="Proteomes" id="UP001610063">
    <property type="component" value="Unassembled WGS sequence"/>
</dbReference>
<dbReference type="EMBL" id="JBIPKE010000016">
    <property type="protein sequence ID" value="MFH6983885.1"/>
    <property type="molecule type" value="Genomic_DNA"/>
</dbReference>
<name>A0ABW7N9Z2_9BACT</name>
<proteinExistence type="predicted"/>
<keyword evidence="2" id="KW-1185">Reference proteome</keyword>
<evidence type="ECO:0000313" key="1">
    <source>
        <dbReference type="EMBL" id="MFH6983885.1"/>
    </source>
</evidence>
<dbReference type="RefSeq" id="WP_395417399.1">
    <property type="nucleotide sequence ID" value="NZ_JBIPKE010000016.1"/>
</dbReference>
<accession>A0ABW7N9Z2</accession>
<sequence>MRYTISVLLTLSISYLGAQSTDIPLNAPAYHILDEWDVKAEKSVFTTIKPISRRYFAESIEAGAAGSSRADVWDKVYLQRETRAYQDSVEENEKPLFGRFFQYPADVFSVGQEDFDLHVNPVVVLGLGRETDSRFDKPIFENYRGLELRGTVDNKVSFYTLLTENQARYPNYVQQVTDSTLAVPYEGFWKAYNNTGVDFLRAQAYIDFNVSKHISAQFGYGKHFIGDGRRSLILSDVGNNYPYLRINTRVWKVQYTNIFAQLIAETTGGTYGLDGIGSFSKKYLASHHLSINAAPNLTVGLFESVIYGDSSGTLKIDYLNPLIFYRALEQQDGSSDNVLLGLDFKWNLWQCISLYGQLVVDELILGEAFSKSGWWGNKQGFQLGAKYFDVFGIENLNGQVELNRVRPYVYGHETNFTSYSHYNMALAHPLGANFQEVLFSLNFRPLPKLKVQGDLLTARYGDDQGNLNYGRDVLKTYLPANRPGDYDNQMYQGVDTRLLMGQAKVSYQIYHNMLLDLDLIWRRETSDMDKQETTIVATTFRWNFPSRSYLF</sequence>
<evidence type="ECO:0000313" key="2">
    <source>
        <dbReference type="Proteomes" id="UP001610063"/>
    </source>
</evidence>
<reference evidence="1 2" key="1">
    <citation type="journal article" date="2013" name="Int. J. Syst. Evol. Microbiol.">
        <title>Marinoscillum luteum sp. nov., isolated from marine sediment.</title>
        <authorList>
            <person name="Cha I.T."/>
            <person name="Park S.J."/>
            <person name="Kim S.J."/>
            <person name="Kim J.G."/>
            <person name="Jung M.Y."/>
            <person name="Shin K.S."/>
            <person name="Kwon K.K."/>
            <person name="Yang S.H."/>
            <person name="Seo Y.S."/>
            <person name="Rhee S.K."/>
        </authorList>
    </citation>
    <scope>NUCLEOTIDE SEQUENCE [LARGE SCALE GENOMIC DNA]</scope>
    <source>
        <strain evidence="1 2">KCTC 23939</strain>
    </source>
</reference>
<evidence type="ECO:0008006" key="3">
    <source>
        <dbReference type="Google" id="ProtNLM"/>
    </source>
</evidence>
<organism evidence="1 2">
    <name type="scientific">Marinoscillum luteum</name>
    <dbReference type="NCBI Taxonomy" id="861051"/>
    <lineage>
        <taxon>Bacteria</taxon>
        <taxon>Pseudomonadati</taxon>
        <taxon>Bacteroidota</taxon>
        <taxon>Cytophagia</taxon>
        <taxon>Cytophagales</taxon>
        <taxon>Reichenbachiellaceae</taxon>
        <taxon>Marinoscillum</taxon>
    </lineage>
</organism>